<dbReference type="Proteomes" id="UP000321204">
    <property type="component" value="Chromosome"/>
</dbReference>
<evidence type="ECO:0000256" key="1">
    <source>
        <dbReference type="SAM" id="Phobius"/>
    </source>
</evidence>
<gene>
    <name evidence="2" type="ORF">FSB75_00690</name>
</gene>
<evidence type="ECO:0000313" key="2">
    <source>
        <dbReference type="EMBL" id="QEC54473.1"/>
    </source>
</evidence>
<protein>
    <submittedName>
        <fullName evidence="2">Uncharacterized protein</fullName>
    </submittedName>
</protein>
<keyword evidence="3" id="KW-1185">Reference proteome</keyword>
<keyword evidence="1" id="KW-0472">Membrane</keyword>
<accession>A0A5B8UDA7</accession>
<sequence length="174" mass="19540">MSTLFIVAIIIGVIAGVCVLLVSIDNKQKRTAMNDLLQRFSQLGSDHNLSFSSQEVLKDGVIGLDGMHRKLAVLQKRNEDGFHSNVIDLNDVKTCSVKRQYGTIGGSDLQTKKPEQFLEKIVLRFELANGGEPMEVMFYNHIDHVIYQIAELENKAKHWEAILSKMQAPVKKMA</sequence>
<evidence type="ECO:0000313" key="3">
    <source>
        <dbReference type="Proteomes" id="UP000321204"/>
    </source>
</evidence>
<organism evidence="2 3">
    <name type="scientific">Flavisolibacter ginsenosidimutans</name>
    <dbReference type="NCBI Taxonomy" id="661481"/>
    <lineage>
        <taxon>Bacteria</taxon>
        <taxon>Pseudomonadati</taxon>
        <taxon>Bacteroidota</taxon>
        <taxon>Chitinophagia</taxon>
        <taxon>Chitinophagales</taxon>
        <taxon>Chitinophagaceae</taxon>
        <taxon>Flavisolibacter</taxon>
    </lineage>
</organism>
<reference evidence="2 3" key="1">
    <citation type="journal article" date="2015" name="Int. J. Syst. Evol. Microbiol.">
        <title>Flavisolibacter ginsenosidimutans sp. nov., with ginsenoside-converting activity isolated from soil used for cultivating ginseng.</title>
        <authorList>
            <person name="Zhao Y."/>
            <person name="Liu Q."/>
            <person name="Kang M.S."/>
            <person name="Jin F."/>
            <person name="Yu H."/>
            <person name="Im W.T."/>
        </authorList>
    </citation>
    <scope>NUCLEOTIDE SEQUENCE [LARGE SCALE GENOMIC DNA]</scope>
    <source>
        <strain evidence="2 3">Gsoil 636</strain>
    </source>
</reference>
<dbReference type="OrthoDB" id="675900at2"/>
<keyword evidence="1" id="KW-1133">Transmembrane helix</keyword>
<name>A0A5B8UDA7_9BACT</name>
<keyword evidence="1" id="KW-0812">Transmembrane</keyword>
<dbReference type="RefSeq" id="WP_146781435.1">
    <property type="nucleotide sequence ID" value="NZ_BAABIO010000006.1"/>
</dbReference>
<proteinExistence type="predicted"/>
<dbReference type="AlphaFoldDB" id="A0A5B8UDA7"/>
<feature type="transmembrane region" description="Helical" evidence="1">
    <location>
        <begin position="6"/>
        <end position="24"/>
    </location>
</feature>
<dbReference type="EMBL" id="CP042433">
    <property type="protein sequence ID" value="QEC54473.1"/>
    <property type="molecule type" value="Genomic_DNA"/>
</dbReference>
<dbReference type="KEGG" id="fgg:FSB75_00690"/>